<dbReference type="EMBL" id="JAAWWL010000001">
    <property type="protein sequence ID" value="NKI31037.1"/>
    <property type="molecule type" value="Genomic_DNA"/>
</dbReference>
<gene>
    <name evidence="1" type="ORF">HCU67_03720</name>
</gene>
<proteinExistence type="predicted"/>
<comment type="caution">
    <text evidence="1">The sequence shown here is derived from an EMBL/GenBank/DDBJ whole genome shotgun (WGS) entry which is preliminary data.</text>
</comment>
<organism evidence="1 2">
    <name type="scientific">Croceivirga thetidis</name>
    <dbReference type="NCBI Taxonomy" id="2721623"/>
    <lineage>
        <taxon>Bacteria</taxon>
        <taxon>Pseudomonadati</taxon>
        <taxon>Bacteroidota</taxon>
        <taxon>Flavobacteriia</taxon>
        <taxon>Flavobacteriales</taxon>
        <taxon>Flavobacteriaceae</taxon>
        <taxon>Croceivirga</taxon>
    </lineage>
</organism>
<evidence type="ECO:0000313" key="2">
    <source>
        <dbReference type="Proteomes" id="UP000718451"/>
    </source>
</evidence>
<dbReference type="Proteomes" id="UP000718451">
    <property type="component" value="Unassembled WGS sequence"/>
</dbReference>
<evidence type="ECO:0000313" key="1">
    <source>
        <dbReference type="EMBL" id="NKI31037.1"/>
    </source>
</evidence>
<sequence>MKNLFLFLSLIFLLKGQAQEYSFVESSLRAISLEELMRKGPPNALENVFYEDGTKTTLSEVLPLIQKGELSPKMYVDGNGTYHTMVVFKPKPISFEELEANTQYSFIPISLRLLPQAELFKKPPPQSLDMVYYEDGTATTMSQVLPLMQRGELSPKMYVDKDLKYTALIVVKK</sequence>
<accession>A0ABX1GM93</accession>
<protein>
    <submittedName>
        <fullName evidence="1">Uncharacterized protein</fullName>
    </submittedName>
</protein>
<keyword evidence="2" id="KW-1185">Reference proteome</keyword>
<name>A0ABX1GM93_9FLAO</name>
<reference evidence="1 2" key="1">
    <citation type="submission" date="2020-04" db="EMBL/GenBank/DDBJ databases">
        <authorList>
            <person name="Yoon J."/>
        </authorList>
    </citation>
    <scope>NUCLEOTIDE SEQUENCE [LARGE SCALE GENOMIC DNA]</scope>
    <source>
        <strain evidence="1 2">DJ-13</strain>
    </source>
</reference>
<dbReference type="RefSeq" id="WP_168551237.1">
    <property type="nucleotide sequence ID" value="NZ_JAAWWL010000001.1"/>
</dbReference>